<proteinExistence type="predicted"/>
<keyword evidence="2" id="KW-1185">Reference proteome</keyword>
<name>A0A8X6WZW6_9ARAC</name>
<dbReference type="OrthoDB" id="6628767at2759"/>
<gene>
    <name evidence="1" type="primary">PO21_17</name>
    <name evidence="1" type="ORF">TNIN_72751</name>
</gene>
<reference evidence="1" key="1">
    <citation type="submission" date="2020-08" db="EMBL/GenBank/DDBJ databases">
        <title>Multicomponent nature underlies the extraordinary mechanical properties of spider dragline silk.</title>
        <authorList>
            <person name="Kono N."/>
            <person name="Nakamura H."/>
            <person name="Mori M."/>
            <person name="Yoshida Y."/>
            <person name="Ohtoshi R."/>
            <person name="Malay A.D."/>
            <person name="Moran D.A.P."/>
            <person name="Tomita M."/>
            <person name="Numata K."/>
            <person name="Arakawa K."/>
        </authorList>
    </citation>
    <scope>NUCLEOTIDE SEQUENCE</scope>
</reference>
<evidence type="ECO:0000313" key="2">
    <source>
        <dbReference type="Proteomes" id="UP000886998"/>
    </source>
</evidence>
<dbReference type="Proteomes" id="UP000886998">
    <property type="component" value="Unassembled WGS sequence"/>
</dbReference>
<accession>A0A8X6WZW6</accession>
<comment type="caution">
    <text evidence="1">The sequence shown here is derived from an EMBL/GenBank/DDBJ whole genome shotgun (WGS) entry which is preliminary data.</text>
</comment>
<evidence type="ECO:0000313" key="1">
    <source>
        <dbReference type="EMBL" id="GFY43617.1"/>
    </source>
</evidence>
<dbReference type="PANTHER" id="PTHR19446">
    <property type="entry name" value="REVERSE TRANSCRIPTASES"/>
    <property type="match status" value="1"/>
</dbReference>
<protein>
    <submittedName>
        <fullName evidence="1">Retrovirus-related Pol polyprotein from type-1 retrotransposable element R2</fullName>
    </submittedName>
</protein>
<dbReference type="AlphaFoldDB" id="A0A8X6WZW6"/>
<dbReference type="EMBL" id="BMAV01003778">
    <property type="protein sequence ID" value="GFY43617.1"/>
    <property type="molecule type" value="Genomic_DNA"/>
</dbReference>
<sequence>MYMWKGRKCVRAIANDDSQRCKISKERVQEHKATWESPCPVVNEVPSRIPSPTLQDLPHRPPVLEFLTPKIVAASLRAAENSAPGPNLISYKHWREIDPSCKILTRIFNICLKIADIPDVWKTSKAILIHKGDSPEQIENRRPISLSDTAYKLFMKCVARGLAVWCDVHEVLSPEY</sequence>
<organism evidence="1 2">
    <name type="scientific">Trichonephila inaurata madagascariensis</name>
    <dbReference type="NCBI Taxonomy" id="2747483"/>
    <lineage>
        <taxon>Eukaryota</taxon>
        <taxon>Metazoa</taxon>
        <taxon>Ecdysozoa</taxon>
        <taxon>Arthropoda</taxon>
        <taxon>Chelicerata</taxon>
        <taxon>Arachnida</taxon>
        <taxon>Araneae</taxon>
        <taxon>Araneomorphae</taxon>
        <taxon>Entelegynae</taxon>
        <taxon>Araneoidea</taxon>
        <taxon>Nephilidae</taxon>
        <taxon>Trichonephila</taxon>
        <taxon>Trichonephila inaurata</taxon>
    </lineage>
</organism>